<dbReference type="HOGENOM" id="CLU_841089_0_0_12"/>
<geneLocation type="plasmid" evidence="1 2">
    <name>pl11</name>
</geneLocation>
<gene>
    <name evidence="1" type="ordered locus">BDU_16002</name>
</gene>
<organism evidence="1 2">
    <name type="scientific">Borrelia duttonii (strain Ly)</name>
    <dbReference type="NCBI Taxonomy" id="412419"/>
    <lineage>
        <taxon>Bacteria</taxon>
        <taxon>Pseudomonadati</taxon>
        <taxon>Spirochaetota</taxon>
        <taxon>Spirochaetia</taxon>
        <taxon>Spirochaetales</taxon>
        <taxon>Borreliaceae</taxon>
        <taxon>Borrelia</taxon>
    </lineage>
</organism>
<proteinExistence type="predicted"/>
<dbReference type="KEGG" id="bdu:BDU_16002"/>
<name>B5RN46_BORDL</name>
<protein>
    <submittedName>
        <fullName evidence="1">Lipoprotein</fullName>
    </submittedName>
</protein>
<accession>B5RN46</accession>
<keyword evidence="1" id="KW-0449">Lipoprotein</keyword>
<keyword evidence="2" id="KW-1185">Reference proteome</keyword>
<dbReference type="AlphaFoldDB" id="B5RN46"/>
<dbReference type="EMBL" id="CP000977">
    <property type="protein sequence ID" value="ACH93782.1"/>
    <property type="molecule type" value="Genomic_DNA"/>
</dbReference>
<evidence type="ECO:0000313" key="2">
    <source>
        <dbReference type="Proteomes" id="UP000000611"/>
    </source>
</evidence>
<dbReference type="RefSeq" id="WP_012537729.1">
    <property type="nucleotide sequence ID" value="NC_011224.1"/>
</dbReference>
<dbReference type="PROSITE" id="PS51257">
    <property type="entry name" value="PROKAR_LIPOPROTEIN"/>
    <property type="match status" value="1"/>
</dbReference>
<reference evidence="1 2" key="1">
    <citation type="journal article" date="2008" name="PLoS Genet.">
        <title>The genome of Borrelia recurrentis, the agent of deadly louse-borne relapsing fever, is a degraded subset of tick-borne Borrelia duttonii.</title>
        <authorList>
            <person name="Lescot M."/>
            <person name="Audic S."/>
            <person name="Robert C."/>
            <person name="Nguyen T.T."/>
            <person name="Blanc G."/>
            <person name="Cutler S.J."/>
            <person name="Wincker P."/>
            <person name="Couloux A."/>
            <person name="Claverie J.-M."/>
            <person name="Raoult D."/>
            <person name="Drancourt M."/>
        </authorList>
    </citation>
    <scope>NUCLEOTIDE SEQUENCE [LARGE SCALE GENOMIC DNA]</scope>
    <source>
        <strain evidence="1 2">Ly</strain>
    </source>
</reference>
<keyword evidence="1" id="KW-0614">Plasmid</keyword>
<sequence>MREVKINLYLFVIITISCKSGDYVDGQENKKIDLSSKKIVTPAKKVIIPPPVVIPSSALPVIKTEIPKPNPPVQNYNALDSKNKAYIRLKKSIDQYKKQCKINPNRTIKNTEEIETLIKSLSDYEKTEEYNYIYTSLENDDHIIDSLKKVLEKLSSIYWYPPRYNNEANITYYEDDEEIPKATYKHYHEQMMVKSTTKIKQPKTKKYTGLLLSLLNKLFDMTFFTNNLLYKCLHDKNLARFKSAEEINKIYDQLNDIMNKRKDVILKFKDQILLAEKHIDEVKMVDEIKKIVEPGKEVYSAYKAMYEAADGIWELKYNLGFMPFDKNIIIY</sequence>
<evidence type="ECO:0000313" key="1">
    <source>
        <dbReference type="EMBL" id="ACH93782.1"/>
    </source>
</evidence>
<dbReference type="Proteomes" id="UP000000611">
    <property type="component" value="Plasmid pl11"/>
</dbReference>